<proteinExistence type="predicted"/>
<evidence type="ECO:0000313" key="1">
    <source>
        <dbReference type="EMBL" id="EXC32250.1"/>
    </source>
</evidence>
<protein>
    <submittedName>
        <fullName evidence="1">Uncharacterized protein</fullName>
    </submittedName>
</protein>
<evidence type="ECO:0000313" key="2">
    <source>
        <dbReference type="Proteomes" id="UP000030645"/>
    </source>
</evidence>
<dbReference type="AlphaFoldDB" id="W9SXR8"/>
<gene>
    <name evidence="1" type="ORF">L484_004753</name>
</gene>
<dbReference type="Proteomes" id="UP000030645">
    <property type="component" value="Unassembled WGS sequence"/>
</dbReference>
<reference evidence="2" key="1">
    <citation type="submission" date="2013-01" db="EMBL/GenBank/DDBJ databases">
        <title>Draft Genome Sequence of a Mulberry Tree, Morus notabilis C.K. Schneid.</title>
        <authorList>
            <person name="He N."/>
            <person name="Zhao S."/>
        </authorList>
    </citation>
    <scope>NUCLEOTIDE SEQUENCE</scope>
</reference>
<organism evidence="1 2">
    <name type="scientific">Morus notabilis</name>
    <dbReference type="NCBI Taxonomy" id="981085"/>
    <lineage>
        <taxon>Eukaryota</taxon>
        <taxon>Viridiplantae</taxon>
        <taxon>Streptophyta</taxon>
        <taxon>Embryophyta</taxon>
        <taxon>Tracheophyta</taxon>
        <taxon>Spermatophyta</taxon>
        <taxon>Magnoliopsida</taxon>
        <taxon>eudicotyledons</taxon>
        <taxon>Gunneridae</taxon>
        <taxon>Pentapetalae</taxon>
        <taxon>rosids</taxon>
        <taxon>fabids</taxon>
        <taxon>Rosales</taxon>
        <taxon>Moraceae</taxon>
        <taxon>Moreae</taxon>
        <taxon>Morus</taxon>
    </lineage>
</organism>
<keyword evidence="2" id="KW-1185">Reference proteome</keyword>
<name>W9SXR8_9ROSA</name>
<sequence length="75" mass="8589">MNIDRKWSVFVGHYLSAARRRMVEGGGMPKKKKKNTRGEEEECPFRWELLNQDPKIVYLPVPGPADGVEVAFSKI</sequence>
<dbReference type="EMBL" id="KE346294">
    <property type="protein sequence ID" value="EXC32250.1"/>
    <property type="molecule type" value="Genomic_DNA"/>
</dbReference>
<accession>W9SXR8</accession>